<evidence type="ECO:0000313" key="5">
    <source>
        <dbReference type="Proteomes" id="UP001291623"/>
    </source>
</evidence>
<feature type="domain" description="C2 NT-type" evidence="3">
    <location>
        <begin position="6"/>
        <end position="142"/>
    </location>
</feature>
<feature type="region of interest" description="Disordered" evidence="2">
    <location>
        <begin position="222"/>
        <end position="277"/>
    </location>
</feature>
<dbReference type="InterPro" id="IPR019448">
    <property type="entry name" value="NT-C2"/>
</dbReference>
<keyword evidence="5" id="KW-1185">Reference proteome</keyword>
<dbReference type="GO" id="GO:0003677">
    <property type="term" value="F:DNA binding"/>
    <property type="evidence" value="ECO:0007669"/>
    <property type="project" value="InterPro"/>
</dbReference>
<dbReference type="Proteomes" id="UP001291623">
    <property type="component" value="Unassembled WGS sequence"/>
</dbReference>
<evidence type="ECO:0000259" key="3">
    <source>
        <dbReference type="PROSITE" id="PS51840"/>
    </source>
</evidence>
<dbReference type="EMBL" id="JAVYJV010000022">
    <property type="protein sequence ID" value="KAK4341413.1"/>
    <property type="molecule type" value="Genomic_DNA"/>
</dbReference>
<feature type="coiled-coil region" evidence="1">
    <location>
        <begin position="511"/>
        <end position="570"/>
    </location>
</feature>
<keyword evidence="1" id="KW-0175">Coiled coil</keyword>
<feature type="coiled-coil region" evidence="1">
    <location>
        <begin position="1558"/>
        <end position="1678"/>
    </location>
</feature>
<feature type="coiled-coil region" evidence="1">
    <location>
        <begin position="1991"/>
        <end position="2053"/>
    </location>
</feature>
<comment type="caution">
    <text evidence="4">The sequence shown here is derived from an EMBL/GenBank/DDBJ whole genome shotgun (WGS) entry which is preliminary data.</text>
</comment>
<feature type="coiled-coil region" evidence="1">
    <location>
        <begin position="1808"/>
        <end position="1842"/>
    </location>
</feature>
<reference evidence="4" key="1">
    <citation type="submission" date="2023-12" db="EMBL/GenBank/DDBJ databases">
        <title>Genome assembly of Anisodus tanguticus.</title>
        <authorList>
            <person name="Wang Y.-J."/>
        </authorList>
    </citation>
    <scope>NUCLEOTIDE SEQUENCE</scope>
    <source>
        <strain evidence="4">KB-2021</strain>
        <tissue evidence="4">Leaf</tissue>
    </source>
</reference>
<evidence type="ECO:0000256" key="2">
    <source>
        <dbReference type="SAM" id="MobiDB-lite"/>
    </source>
</evidence>
<accession>A0AAE1QXN5</accession>
<dbReference type="SMART" id="SM01188">
    <property type="entry name" value="ELK"/>
    <property type="match status" value="5"/>
</dbReference>
<dbReference type="PROSITE" id="PS51840">
    <property type="entry name" value="C2_NT"/>
    <property type="match status" value="1"/>
</dbReference>
<proteinExistence type="predicted"/>
<gene>
    <name evidence="4" type="ORF">RND71_039914</name>
</gene>
<feature type="coiled-coil region" evidence="1">
    <location>
        <begin position="1213"/>
        <end position="1457"/>
    </location>
</feature>
<evidence type="ECO:0000313" key="4">
    <source>
        <dbReference type="EMBL" id="KAK4341413.1"/>
    </source>
</evidence>
<organism evidence="4 5">
    <name type="scientific">Anisodus tanguticus</name>
    <dbReference type="NCBI Taxonomy" id="243964"/>
    <lineage>
        <taxon>Eukaryota</taxon>
        <taxon>Viridiplantae</taxon>
        <taxon>Streptophyta</taxon>
        <taxon>Embryophyta</taxon>
        <taxon>Tracheophyta</taxon>
        <taxon>Spermatophyta</taxon>
        <taxon>Magnoliopsida</taxon>
        <taxon>eudicotyledons</taxon>
        <taxon>Gunneridae</taxon>
        <taxon>Pentapetalae</taxon>
        <taxon>asterids</taxon>
        <taxon>lamiids</taxon>
        <taxon>Solanales</taxon>
        <taxon>Solanaceae</taxon>
        <taxon>Solanoideae</taxon>
        <taxon>Hyoscyameae</taxon>
        <taxon>Anisodus</taxon>
    </lineage>
</organism>
<dbReference type="PANTHER" id="PTHR34452:SF1">
    <property type="entry name" value="SPORULATION-SPECIFIC PROTEIN"/>
    <property type="match status" value="1"/>
</dbReference>
<dbReference type="Pfam" id="PF10358">
    <property type="entry name" value="NT-C2"/>
    <property type="match status" value="1"/>
</dbReference>
<feature type="coiled-coil region" evidence="1">
    <location>
        <begin position="596"/>
        <end position="630"/>
    </location>
</feature>
<dbReference type="PANTHER" id="PTHR34452">
    <property type="entry name" value="MYOSIN HEAVY CHAIN-RELATED PROTEIN"/>
    <property type="match status" value="1"/>
</dbReference>
<protein>
    <recommendedName>
        <fullName evidence="3">C2 NT-type domain-containing protein</fullName>
    </recommendedName>
</protein>
<dbReference type="InterPro" id="IPR005539">
    <property type="entry name" value="ELK_dom"/>
</dbReference>
<sequence length="2354" mass="268799">MSRITKWKLEKNKVKVVFRLQFNATHIPQTGWDKLFISFSPADSGKPIAKTTKANVRNGTCKWDDPIYETTRLLQDVKNKQFDEKLYKLVVAMGSSRSSVLGEATINLADYAEASKPSAVALPLQGCNAGTILHPHDISYEQVTEGAFACREFEQQRELRERGLQSGYENKHDDSVTGKVLLSGETAHDHIDKVSSRVRFRPEAKELSSVEEEVELNEEYADLTAGFDGSSNTSESLYTEKHDSSSAHETDSQGLQSEKGNKSNNQAMAHSSSSVHGWASDCSMDNELAIAYEENNRLRASLELAESSIFELKLEVSTLQSQANELGSETEKFSQLLTAEVCSYEELSKEVSVLKSECSNFKDSIERLRTLKSSCQNHGGESCVADSGRLVQDLQLRWMRGISVVEDRIKELQNKVCLGFYERDYRFLHSELEALLQIVQEVKLGASEEMSLLNKVTSADVKETRATDLPNIEQPLPGLGLELDLCTPENLLHHIGIAPLVSQGTDSTVAIDAMKAKIFDLVREVDEAKVERENLLRKMDQMECYYEALVQELEENQKQMLAELQNLRNEHSTCLYTISSSKAEMELMQQDMSQRLLQLADERRDLDTLNKELERRAATSEAALKRTRLNYSIAVDKLQKDLELLSSQVVAMFETNENLIKQAIPEPSQSQFLGYSDVVHNLEELDNTEQLPLQDQHVIARKLTLSGDVLTDDLKRSLCLQEELYRKVEEELGDMDSVNLHLDIFSSVLLETVIEANANAGMMKRDMNELAQQLEASNLKKEQMVIRLRAGLEDIRILHEEKESCILRCSDLVLQNQSLEAELVSLSTANCLLTDKVMELEAIMVQHTETQNRYEACVEENIALSTSLKQELLNNSRLQDEISLLKDDLLTVRANSEDLASSNENLHEDIRFVQGKLAGMLASYEKELSLLCNSSSHELEFRDIRGLTMQLEEVQYSVCSKILHLMQEKQNLESEKSVAEVSLTASRSEIIAVKQKFKNNTEIMVAKFDVSTALVEKLQVELESVTNKLHLNTEVEEKFAHQNRELLDDLAAFEVELQNIVSKNGHISQEILGLDSIANEVDQNDLKISELIQEKEDLMTSLHNKAEEFAKLTSEVSHLRNNLRTLQDELQLERGLKDKLEGSVENLTLQLNEKDDSLLDLERQIAELVHFRQLASDLEIEKSRLSHLLQQHDEHAAKRQEELSCVSGLEGCVRDLASQLNEKHDRLLDLEKQNAEMVHFRQLASDLELEKSRLDQLLQQRDEHVIKLQEEISCLSGLEDSVQGLTSQLNEKNDRLLELENQNAELVHFRQLSSELGVEKSRLDQLLQQHDEHVSKLQEELSCVSGLECSVRDLTSQLNEKHDRLLDLEKQNAELVHFRQLSSELGVEKSRLDQLLQQHDEHVSKLQEELSCVSGLECSVRDLTSQLNEKHDRLLDLEKQNAELVHFRQLASDLEVEKSRVDQLLQQHDEHVSKLQEELSCVSGLDDSVQGLTSQLNEKNEKLLDLEKQNAELVHFRKLASELGVEKSRVDQLLQQRDEHVANLQEELSCFSGLECSVRDLTSQLNEKNDRLLDLEKQNAELVNFRQLAADFEVEKCRLDEHVAKLQEDLSCVSVLESSVRDLTSQLNEKNDKLLDLEKQNADLVHFRQLASELGIEKSRLDHNSQQRNKQIEKLQQEFSYISDLKRHMLEIQEYAIAADVKFTVAMSHCETLDLEFVRQLKSSDRFMAELQKRCHDLQAKLNQCLASEACSVKENKELLRSLCTVKSDLEASIAQNYVLSDAKYVNTVKLEECKEMEILEDSLLETNNHHALEVEKLKNMLAKAEEELNYLSLSKEELEILVIVLRGKLDEMHPYTILQEKNKDEMVTLQLQCNELTHKCNELTHKLSEQALKTEEFKNLTIHLKELKDKADAECLRAHEKRESEGPPAAMQESLRIVFIKEQYESKFQELRRQVSISKKHGEDMLLKLQDALDEIESRKRSESLHLKKNEDLALKILALESELQSLLSDKREINNYHDRIKAELECAVLSLECCKEEKEKLEITLRERAREYSRIAAELTLTREQLMNVTSSIVSRRENGQIGKVELAPNETNVNPSPDATPREVSSDAWNVKETTLFMDDRNEESSSPVKLLLTPDATTGEVPVEGYSPPSNGRHIDFSNEQFGSRNLRSSMEHLHEELERMKRENSLFPEDHYSDPGFEVLQSKLVRLHKANEELRSMFPTFKDIASTGNALERVLALEIELAEALKAKNKSSMFQSSFLKQHSDDEAIFKSFRDINELIKEMLEIKEKHVAKENELKEMHDRYSQLSLQFAEVEGERQKLKMTLKHVRTSRTKLMQLNRSSSSIVDNPS</sequence>
<evidence type="ECO:0000256" key="1">
    <source>
        <dbReference type="SAM" id="Coils"/>
    </source>
</evidence>
<feature type="coiled-coil region" evidence="1">
    <location>
        <begin position="1088"/>
        <end position="1164"/>
    </location>
</feature>
<feature type="compositionally biased region" description="Polar residues" evidence="2">
    <location>
        <begin position="252"/>
        <end position="275"/>
    </location>
</feature>
<feature type="compositionally biased region" description="Basic and acidic residues" evidence="2">
    <location>
        <begin position="238"/>
        <end position="251"/>
    </location>
</feature>
<feature type="coiled-coil region" evidence="1">
    <location>
        <begin position="2280"/>
        <end position="2307"/>
    </location>
</feature>
<name>A0AAE1QXN5_9SOLA</name>